<keyword evidence="9" id="KW-0050">Antiport</keyword>
<evidence type="ECO:0000259" key="12">
    <source>
        <dbReference type="Pfam" id="PF00999"/>
    </source>
</evidence>
<dbReference type="GO" id="GO:0015385">
    <property type="term" value="F:sodium:proton antiporter activity"/>
    <property type="evidence" value="ECO:0007669"/>
    <property type="project" value="InterPro"/>
</dbReference>
<keyword evidence="3 9" id="KW-0812">Transmembrane</keyword>
<dbReference type="PANTHER" id="PTHR10110">
    <property type="entry name" value="SODIUM/HYDROGEN EXCHANGER"/>
    <property type="match status" value="1"/>
</dbReference>
<feature type="transmembrane region" description="Helical" evidence="11">
    <location>
        <begin position="34"/>
        <end position="53"/>
    </location>
</feature>
<feature type="transmembrane region" description="Helical" evidence="11">
    <location>
        <begin position="337"/>
        <end position="362"/>
    </location>
</feature>
<evidence type="ECO:0000313" key="13">
    <source>
        <dbReference type="EMBL" id="EYC09467.1"/>
    </source>
</evidence>
<feature type="transmembrane region" description="Helical" evidence="11">
    <location>
        <begin position="314"/>
        <end position="331"/>
    </location>
</feature>
<comment type="caution">
    <text evidence="13">The sequence shown here is derived from an EMBL/GenBank/DDBJ whole genome shotgun (WGS) entry which is preliminary data.</text>
</comment>
<feature type="transmembrane region" description="Helical" evidence="11">
    <location>
        <begin position="116"/>
        <end position="139"/>
    </location>
</feature>
<dbReference type="GO" id="GO:0051453">
    <property type="term" value="P:regulation of intracellular pH"/>
    <property type="evidence" value="ECO:0007669"/>
    <property type="project" value="TreeGrafter"/>
</dbReference>
<evidence type="ECO:0000256" key="2">
    <source>
        <dbReference type="ARBA" id="ARBA00022448"/>
    </source>
</evidence>
<comment type="subcellular location">
    <subcellularLocation>
        <location evidence="1">Membrane</location>
        <topology evidence="1">Multi-pass membrane protein</topology>
    </subcellularLocation>
</comment>
<dbReference type="Proteomes" id="UP000024635">
    <property type="component" value="Unassembled WGS sequence"/>
</dbReference>
<dbReference type="AlphaFoldDB" id="A0A016U3P6"/>
<feature type="transmembrane region" description="Helical" evidence="11">
    <location>
        <begin position="274"/>
        <end position="293"/>
    </location>
</feature>
<dbReference type="PRINTS" id="PR01084">
    <property type="entry name" value="NAHEXCHNGR"/>
</dbReference>
<dbReference type="Pfam" id="PF00999">
    <property type="entry name" value="Na_H_Exchanger"/>
    <property type="match status" value="1"/>
</dbReference>
<evidence type="ECO:0000256" key="5">
    <source>
        <dbReference type="ARBA" id="ARBA00023053"/>
    </source>
</evidence>
<evidence type="ECO:0000256" key="4">
    <source>
        <dbReference type="ARBA" id="ARBA00022989"/>
    </source>
</evidence>
<feature type="compositionally biased region" description="Basic and acidic residues" evidence="10">
    <location>
        <begin position="686"/>
        <end position="696"/>
    </location>
</feature>
<reference evidence="14" key="1">
    <citation type="journal article" date="2015" name="Nat. Genet.">
        <title>The genome and transcriptome of the zoonotic hookworm Ancylostoma ceylanicum identify infection-specific gene families.</title>
        <authorList>
            <person name="Schwarz E.M."/>
            <person name="Hu Y."/>
            <person name="Antoshechkin I."/>
            <person name="Miller M.M."/>
            <person name="Sternberg P.W."/>
            <person name="Aroian R.V."/>
        </authorList>
    </citation>
    <scope>NUCLEOTIDE SEQUENCE</scope>
    <source>
        <strain evidence="14">HY135</strain>
    </source>
</reference>
<evidence type="ECO:0000256" key="3">
    <source>
        <dbReference type="ARBA" id="ARBA00022692"/>
    </source>
</evidence>
<dbReference type="InterPro" id="IPR006153">
    <property type="entry name" value="Cation/H_exchanger_TM"/>
</dbReference>
<evidence type="ECO:0000256" key="9">
    <source>
        <dbReference type="RuleBase" id="RU003722"/>
    </source>
</evidence>
<dbReference type="InterPro" id="IPR018422">
    <property type="entry name" value="Cation/H_exchanger_CPA1"/>
</dbReference>
<feature type="transmembrane region" description="Helical" evidence="11">
    <location>
        <begin position="414"/>
        <end position="434"/>
    </location>
</feature>
<keyword evidence="5" id="KW-0915">Sodium</keyword>
<feature type="domain" description="Cation/H+ exchanger transmembrane" evidence="12">
    <location>
        <begin position="41"/>
        <end position="432"/>
    </location>
</feature>
<evidence type="ECO:0000256" key="7">
    <source>
        <dbReference type="ARBA" id="ARBA00023136"/>
    </source>
</evidence>
<evidence type="ECO:0000256" key="11">
    <source>
        <dbReference type="SAM" id="Phobius"/>
    </source>
</evidence>
<accession>A0A016U3P6</accession>
<proteinExistence type="inferred from homology"/>
<gene>
    <name evidence="13" type="primary">Acey_s0060.g3133</name>
    <name evidence="13" type="ORF">Y032_0060g3133</name>
</gene>
<feature type="transmembrane region" description="Helical" evidence="11">
    <location>
        <begin position="151"/>
        <end position="171"/>
    </location>
</feature>
<feature type="transmembrane region" description="Helical" evidence="11">
    <location>
        <begin position="60"/>
        <end position="77"/>
    </location>
</feature>
<dbReference type="STRING" id="53326.A0A016U3P6"/>
<dbReference type="OrthoDB" id="196264at2759"/>
<name>A0A016U3P6_9BILA</name>
<keyword evidence="6 9" id="KW-0406">Ion transport</keyword>
<evidence type="ECO:0000256" key="6">
    <source>
        <dbReference type="ARBA" id="ARBA00023065"/>
    </source>
</evidence>
<evidence type="ECO:0000256" key="8">
    <source>
        <dbReference type="ARBA" id="ARBA00023201"/>
    </source>
</evidence>
<feature type="region of interest" description="Disordered" evidence="10">
    <location>
        <begin position="566"/>
        <end position="590"/>
    </location>
</feature>
<comment type="similarity">
    <text evidence="9">Belongs to the monovalent cation:proton antiporter 1 (CPA1) transporter (TC 2.A.36) family.</text>
</comment>
<keyword evidence="14" id="KW-1185">Reference proteome</keyword>
<keyword evidence="7 11" id="KW-0472">Membrane</keyword>
<organism evidence="13 14">
    <name type="scientific">Ancylostoma ceylanicum</name>
    <dbReference type="NCBI Taxonomy" id="53326"/>
    <lineage>
        <taxon>Eukaryota</taxon>
        <taxon>Metazoa</taxon>
        <taxon>Ecdysozoa</taxon>
        <taxon>Nematoda</taxon>
        <taxon>Chromadorea</taxon>
        <taxon>Rhabditida</taxon>
        <taxon>Rhabditina</taxon>
        <taxon>Rhabditomorpha</taxon>
        <taxon>Strongyloidea</taxon>
        <taxon>Ancylostomatidae</taxon>
        <taxon>Ancylostomatinae</taxon>
        <taxon>Ancylostoma</taxon>
    </lineage>
</organism>
<dbReference type="Gene3D" id="6.10.140.1330">
    <property type="match status" value="1"/>
</dbReference>
<evidence type="ECO:0000256" key="10">
    <source>
        <dbReference type="SAM" id="MobiDB-lite"/>
    </source>
</evidence>
<feature type="transmembrane region" description="Helical" evidence="11">
    <location>
        <begin position="374"/>
        <end position="394"/>
    </location>
</feature>
<dbReference type="PANTHER" id="PTHR10110:SF126">
    <property type="entry name" value="NA(+)_H(+) EXCHANGER PROTEIN 7"/>
    <property type="match status" value="1"/>
</dbReference>
<evidence type="ECO:0000313" key="14">
    <source>
        <dbReference type="Proteomes" id="UP000024635"/>
    </source>
</evidence>
<feature type="region of interest" description="Disordered" evidence="10">
    <location>
        <begin position="686"/>
        <end position="706"/>
    </location>
</feature>
<sequence length="808" mass="90658">MSQEKLLDANSSEEQAEHAADLFHIDFSHTGHPLAILTSILLISLMKIVLARFHRVPHSVLLLGFGIATGFFLSLIFEDEIYLRPSWFFIYLLPLIVLEAGYFLKNKQFFRNIGTICTYAVIGTLFNTICIALMLFFLRDAFSTPLTFLEIAVFATLICAVDPVAVLCVFEDIHVNELLYICVFGESLLNDAVTIVLYQTITNILISGPERLGTAMYIRSVAQFGTVAFGGTTLGIVGGLSTALVMRLLANHQAVLPLMMVLMPYFFYLLTDSFHLSGILAIVTCGILVKNYMRGNLCDEMHFTVEYLYKMASSFSESFIFVFLGVSVVSSNHVFDWWFIISTLIGCFVFRFIGVYLLTFFLNKFRYEDDRISWVDQFVMAYGGIRGAVCYGLVMSIDENLIPAKRMFVTTTLAVIMFSTIMQGTTIKCIVNLLKVKRSKKYGKTEEKKRVFDYVQNEVNKHVIEFIENLTNLHGENLLYRKILEFDQNVLKPKLVAYYRPRQANIIDRHMEIELTEFAMSVKKGGGSFSGFPTNASVSEINLPTSKSELFVAGFDQNTLLRPSAPVISLPTPTKPPPVTEPSTSSIPRNTSVTGLVAQAFETSEQQRNLARGKTRRSVYSRHLLEKVPASPTPPPVEDDISYVMTLPHGKNPRLAANIRQFSLALREQNRNLFPAVSRPVNLRTHSVDAESEPRVTDPPPARPSMPFRFTIEDEEQTSTTTSTRRVCKGLVTVCLTELTCEAVDLIDRTCQDSLANVAAVADSQHSHGPLRPEKPERTVVGGNKTFTIGGEETRELLPIREEEKETI</sequence>
<keyword evidence="2 9" id="KW-0813">Transport</keyword>
<dbReference type="GO" id="GO:0005886">
    <property type="term" value="C:plasma membrane"/>
    <property type="evidence" value="ECO:0007669"/>
    <property type="project" value="TreeGrafter"/>
</dbReference>
<dbReference type="EMBL" id="JARK01001396">
    <property type="protein sequence ID" value="EYC09467.1"/>
    <property type="molecule type" value="Genomic_DNA"/>
</dbReference>
<dbReference type="NCBIfam" id="TIGR00840">
    <property type="entry name" value="b_cpa1"/>
    <property type="match status" value="1"/>
</dbReference>
<keyword evidence="8 9" id="KW-0739">Sodium transport</keyword>
<dbReference type="InterPro" id="IPR004709">
    <property type="entry name" value="NaH_exchanger"/>
</dbReference>
<feature type="transmembrane region" description="Helical" evidence="11">
    <location>
        <begin position="83"/>
        <end position="104"/>
    </location>
</feature>
<dbReference type="GO" id="GO:0098719">
    <property type="term" value="P:sodium ion import across plasma membrane"/>
    <property type="evidence" value="ECO:0007669"/>
    <property type="project" value="TreeGrafter"/>
</dbReference>
<keyword evidence="4 11" id="KW-1133">Transmembrane helix</keyword>
<feature type="transmembrane region" description="Helical" evidence="11">
    <location>
        <begin position="221"/>
        <end position="241"/>
    </location>
</feature>
<evidence type="ECO:0000256" key="1">
    <source>
        <dbReference type="ARBA" id="ARBA00004141"/>
    </source>
</evidence>
<protein>
    <recommendedName>
        <fullName evidence="9">Sodium/hydrogen exchanger</fullName>
    </recommendedName>
</protein>
<dbReference type="GO" id="GO:0015386">
    <property type="term" value="F:potassium:proton antiporter activity"/>
    <property type="evidence" value="ECO:0007669"/>
    <property type="project" value="TreeGrafter"/>
</dbReference>